<dbReference type="AlphaFoldDB" id="A0A6J0WWY5"/>
<dbReference type="InParanoid" id="A0A6J0WWY5"/>
<reference evidence="11" key="1">
    <citation type="submission" date="2025-08" db="UniProtKB">
        <authorList>
            <consortium name="RefSeq"/>
        </authorList>
    </citation>
    <scope>IDENTIFICATION</scope>
    <source>
        <tissue evidence="11">Tongue muscle</tissue>
    </source>
</reference>
<dbReference type="PANTHER" id="PTHR37984:SF5">
    <property type="entry name" value="PROTEIN NYNRIN-LIKE"/>
    <property type="match status" value="1"/>
</dbReference>
<name>A0A6J0WWY5_ODOVR</name>
<sequence>MLQVAGKLIDFLVDTGATYSVLPSFRGTLHPSRVSVMGIDGQSSRPLETKPLNCQLNNCLFTHSFLVIPSCPTPLLGRDILTKLKATLHLTPGPSPSTGRFLLLLIGSSDAQIDPQVWDTKIPTIAQHQPPVLIHLKDPTCFPARAQFPLSQPNLQRLKPIIDRLLGQGLLVPTSSPCNTPILPVRKASGAYQLVQDLRLINEAVVPTHPSRWITLHEKLVLPEQQAITIIKQIHDTLHIGPRALLTFLSLLFSPLHLRQAIQTVHRSCLTCATISPQGGLRPPPPQETHQLRGHLPGQDWQITQQVAAALNITWHLHIPYRPQSSGKVERANGVLKAHLAKLASEVRLSWVDLLPLALTRIRTTPHSKTGLTPFELLYGRPYLLTHLPPEKPPPLANYLPLFTRLRALLREHADRVLPQPRDGDGPIRPLSPGDQVLLKTLSPGPLQPRWTGPYTVVLTTPTAAKLSGLEPWYHVTRLKRAPPDRPEREPGLDSGPGALPGHTYQSSLTGPTKLKISRTPFPPAIRT</sequence>
<dbReference type="InterPro" id="IPR040643">
    <property type="entry name" value="MLVIN_C"/>
</dbReference>
<evidence type="ECO:0008006" key="12">
    <source>
        <dbReference type="Google" id="ProtNLM"/>
    </source>
</evidence>
<dbReference type="GeneID" id="110131955"/>
<dbReference type="InterPro" id="IPR001584">
    <property type="entry name" value="Integrase_cat-core"/>
</dbReference>
<dbReference type="PROSITE" id="PS50175">
    <property type="entry name" value="ASP_PROT_RETROV"/>
    <property type="match status" value="1"/>
</dbReference>
<evidence type="ECO:0000256" key="7">
    <source>
        <dbReference type="SAM" id="MobiDB-lite"/>
    </source>
</evidence>
<dbReference type="GO" id="GO:0016787">
    <property type="term" value="F:hydrolase activity"/>
    <property type="evidence" value="ECO:0007669"/>
    <property type="project" value="UniProtKB-KW"/>
</dbReference>
<dbReference type="SUPFAM" id="SSF56672">
    <property type="entry name" value="DNA/RNA polymerases"/>
    <property type="match status" value="1"/>
</dbReference>
<dbReference type="PANTHER" id="PTHR37984">
    <property type="entry name" value="PROTEIN CBG26694"/>
    <property type="match status" value="1"/>
</dbReference>
<keyword evidence="3" id="KW-0540">Nuclease</keyword>
<feature type="region of interest" description="Disordered" evidence="7">
    <location>
        <begin position="480"/>
        <end position="528"/>
    </location>
</feature>
<protein>
    <recommendedName>
        <fullName evidence="12">Integrase catalytic domain-containing protein</fullName>
    </recommendedName>
</protein>
<dbReference type="RefSeq" id="XP_020740619.2">
    <property type="nucleotide sequence ID" value="XM_020884960.2"/>
</dbReference>
<dbReference type="InterPro" id="IPR021109">
    <property type="entry name" value="Peptidase_aspartic_dom_sf"/>
</dbReference>
<dbReference type="PROSITE" id="PS50994">
    <property type="entry name" value="INTEGRASE"/>
    <property type="match status" value="1"/>
</dbReference>
<feature type="domain" description="Integrase catalytic" evidence="9">
    <location>
        <begin position="219"/>
        <end position="382"/>
    </location>
</feature>
<evidence type="ECO:0000313" key="11">
    <source>
        <dbReference type="RefSeq" id="XP_020740619.2"/>
    </source>
</evidence>
<dbReference type="InterPro" id="IPR018061">
    <property type="entry name" value="Retropepsins"/>
</dbReference>
<keyword evidence="6" id="KW-0695">RNA-directed DNA polymerase</keyword>
<dbReference type="Gene3D" id="2.40.70.10">
    <property type="entry name" value="Acid Proteases"/>
    <property type="match status" value="1"/>
</dbReference>
<dbReference type="KEGG" id="ovr:110131955"/>
<dbReference type="Proteomes" id="UP001652640">
    <property type="component" value="Unplaced"/>
</dbReference>
<dbReference type="Gene3D" id="3.30.420.10">
    <property type="entry name" value="Ribonuclease H-like superfamily/Ribonuclease H"/>
    <property type="match status" value="1"/>
</dbReference>
<keyword evidence="4" id="KW-0255">Endonuclease</keyword>
<keyword evidence="5" id="KW-0378">Hydrolase</keyword>
<dbReference type="SUPFAM" id="SSF50630">
    <property type="entry name" value="Acid proteases"/>
    <property type="match status" value="1"/>
</dbReference>
<evidence type="ECO:0000313" key="10">
    <source>
        <dbReference type="Proteomes" id="UP001652640"/>
    </source>
</evidence>
<dbReference type="InterPro" id="IPR036397">
    <property type="entry name" value="RNaseH_sf"/>
</dbReference>
<dbReference type="GO" id="GO:0003676">
    <property type="term" value="F:nucleic acid binding"/>
    <property type="evidence" value="ECO:0007669"/>
    <property type="project" value="InterPro"/>
</dbReference>
<dbReference type="GO" id="GO:0016779">
    <property type="term" value="F:nucleotidyltransferase activity"/>
    <property type="evidence" value="ECO:0007669"/>
    <property type="project" value="UniProtKB-KW"/>
</dbReference>
<evidence type="ECO:0000256" key="4">
    <source>
        <dbReference type="ARBA" id="ARBA00022759"/>
    </source>
</evidence>
<proteinExistence type="predicted"/>
<evidence type="ECO:0000256" key="5">
    <source>
        <dbReference type="ARBA" id="ARBA00022801"/>
    </source>
</evidence>
<dbReference type="GO" id="GO:0015074">
    <property type="term" value="P:DNA integration"/>
    <property type="evidence" value="ECO:0007669"/>
    <property type="project" value="InterPro"/>
</dbReference>
<evidence type="ECO:0000259" key="8">
    <source>
        <dbReference type="PROSITE" id="PS50175"/>
    </source>
</evidence>
<dbReference type="PROSITE" id="PS00141">
    <property type="entry name" value="ASP_PROTEASE"/>
    <property type="match status" value="1"/>
</dbReference>
<dbReference type="InterPro" id="IPR012337">
    <property type="entry name" value="RNaseH-like_sf"/>
</dbReference>
<dbReference type="InterPro" id="IPR043502">
    <property type="entry name" value="DNA/RNA_pol_sf"/>
</dbReference>
<dbReference type="Pfam" id="PF00077">
    <property type="entry name" value="RVP"/>
    <property type="match status" value="1"/>
</dbReference>
<organism evidence="10 11">
    <name type="scientific">Odocoileus virginianus</name>
    <name type="common">White-tailed deer</name>
    <dbReference type="NCBI Taxonomy" id="9874"/>
    <lineage>
        <taxon>Eukaryota</taxon>
        <taxon>Metazoa</taxon>
        <taxon>Chordata</taxon>
        <taxon>Craniata</taxon>
        <taxon>Vertebrata</taxon>
        <taxon>Euteleostomi</taxon>
        <taxon>Mammalia</taxon>
        <taxon>Eutheria</taxon>
        <taxon>Laurasiatheria</taxon>
        <taxon>Artiodactyla</taxon>
        <taxon>Ruminantia</taxon>
        <taxon>Pecora</taxon>
        <taxon>Cervidae</taxon>
        <taxon>Odocoileinae</taxon>
        <taxon>Odocoileus</taxon>
    </lineage>
</organism>
<dbReference type="Gene3D" id="2.30.30.850">
    <property type="match status" value="1"/>
</dbReference>
<evidence type="ECO:0000256" key="1">
    <source>
        <dbReference type="ARBA" id="ARBA00022679"/>
    </source>
</evidence>
<dbReference type="SUPFAM" id="SSF53098">
    <property type="entry name" value="Ribonuclease H-like"/>
    <property type="match status" value="1"/>
</dbReference>
<keyword evidence="1" id="KW-0808">Transferase</keyword>
<accession>A0A6J0WWY5</accession>
<dbReference type="InterPro" id="IPR050951">
    <property type="entry name" value="Retrovirus_Pol_polyprotein"/>
</dbReference>
<dbReference type="GO" id="GO:0004519">
    <property type="term" value="F:endonuclease activity"/>
    <property type="evidence" value="ECO:0007669"/>
    <property type="project" value="UniProtKB-KW"/>
</dbReference>
<keyword evidence="2" id="KW-0548">Nucleotidyltransferase</keyword>
<evidence type="ECO:0000259" key="9">
    <source>
        <dbReference type="PROSITE" id="PS50994"/>
    </source>
</evidence>
<evidence type="ECO:0000256" key="3">
    <source>
        <dbReference type="ARBA" id="ARBA00022722"/>
    </source>
</evidence>
<evidence type="ECO:0000256" key="6">
    <source>
        <dbReference type="ARBA" id="ARBA00022918"/>
    </source>
</evidence>
<dbReference type="Pfam" id="PF18697">
    <property type="entry name" value="MLVIN_C"/>
    <property type="match status" value="1"/>
</dbReference>
<dbReference type="InterPro" id="IPR001969">
    <property type="entry name" value="Aspartic_peptidase_AS"/>
</dbReference>
<keyword evidence="10" id="KW-1185">Reference proteome</keyword>
<feature type="compositionally biased region" description="Basic and acidic residues" evidence="7">
    <location>
        <begin position="482"/>
        <end position="492"/>
    </location>
</feature>
<dbReference type="OrthoDB" id="9634777at2759"/>
<gene>
    <name evidence="11" type="primary">LOC110131955</name>
</gene>
<dbReference type="InterPro" id="IPR001995">
    <property type="entry name" value="Peptidase_A2_cat"/>
</dbReference>
<dbReference type="Gene3D" id="3.10.10.10">
    <property type="entry name" value="HIV Type 1 Reverse Transcriptase, subunit A, domain 1"/>
    <property type="match status" value="1"/>
</dbReference>
<evidence type="ECO:0000256" key="2">
    <source>
        <dbReference type="ARBA" id="ARBA00022695"/>
    </source>
</evidence>
<feature type="domain" description="Peptidase A2" evidence="8">
    <location>
        <begin position="9"/>
        <end position="80"/>
    </location>
</feature>